<feature type="domain" description="HTH lacI-type" evidence="4">
    <location>
        <begin position="2"/>
        <end position="53"/>
    </location>
</feature>
<evidence type="ECO:0000313" key="5">
    <source>
        <dbReference type="EMBL" id="RRD31334.1"/>
    </source>
</evidence>
<dbReference type="PROSITE" id="PS50932">
    <property type="entry name" value="HTH_LACI_2"/>
    <property type="match status" value="1"/>
</dbReference>
<dbReference type="EMBL" id="RQZA01000004">
    <property type="protein sequence ID" value="RRD31334.1"/>
    <property type="molecule type" value="Genomic_DNA"/>
</dbReference>
<dbReference type="AlphaFoldDB" id="A0A3P1VAT2"/>
<evidence type="ECO:0000256" key="3">
    <source>
        <dbReference type="ARBA" id="ARBA00023163"/>
    </source>
</evidence>
<dbReference type="RefSeq" id="WP_124776845.1">
    <property type="nucleotide sequence ID" value="NZ_RQZA01000004.1"/>
</dbReference>
<dbReference type="SMART" id="SM00354">
    <property type="entry name" value="HTH_LACI"/>
    <property type="match status" value="1"/>
</dbReference>
<dbReference type="Pfam" id="PF00356">
    <property type="entry name" value="LacI"/>
    <property type="match status" value="1"/>
</dbReference>
<name>A0A3P1VAT2_9STRE</name>
<dbReference type="STRING" id="1123309.GCA_000377005_00896"/>
<dbReference type="CDD" id="cd01392">
    <property type="entry name" value="HTH_LacI"/>
    <property type="match status" value="1"/>
</dbReference>
<accession>A0A3P1VAT2</accession>
<keyword evidence="2 5" id="KW-0238">DNA-binding</keyword>
<keyword evidence="6" id="KW-1185">Reference proteome</keyword>
<dbReference type="GO" id="GO:0000976">
    <property type="term" value="F:transcription cis-regulatory region binding"/>
    <property type="evidence" value="ECO:0007669"/>
    <property type="project" value="TreeGrafter"/>
</dbReference>
<dbReference type="CDD" id="cd01544">
    <property type="entry name" value="PBP1_GalR"/>
    <property type="match status" value="1"/>
</dbReference>
<dbReference type="InterPro" id="IPR046335">
    <property type="entry name" value="LacI/GalR-like_sensor"/>
</dbReference>
<reference evidence="5 6" key="1">
    <citation type="submission" date="2018-11" db="EMBL/GenBank/DDBJ databases">
        <title>Genomes From Bacteria Associated with the Canine Oral Cavity: a Test Case for Automated Genome-Based Taxonomic Assignment.</title>
        <authorList>
            <person name="Coil D.A."/>
            <person name="Jospin G."/>
            <person name="Darling A.E."/>
            <person name="Wallis C."/>
            <person name="Davis I.J."/>
            <person name="Harris S."/>
            <person name="Eisen J.A."/>
            <person name="Holcombe L.J."/>
            <person name="O'Flynn C."/>
        </authorList>
    </citation>
    <scope>NUCLEOTIDE SEQUENCE [LARGE SCALE GENOMIC DNA]</scope>
    <source>
        <strain evidence="5 6">OH4621_COT-116</strain>
    </source>
</reference>
<comment type="caution">
    <text evidence="5">The sequence shown here is derived from an EMBL/GenBank/DDBJ whole genome shotgun (WGS) entry which is preliminary data.</text>
</comment>
<gene>
    <name evidence="5" type="ORF">EII38_06025</name>
</gene>
<dbReference type="PANTHER" id="PTHR30146">
    <property type="entry name" value="LACI-RELATED TRANSCRIPTIONAL REPRESSOR"/>
    <property type="match status" value="1"/>
</dbReference>
<protein>
    <submittedName>
        <fullName evidence="5">LacI family DNA-binding transcriptional regulator</fullName>
    </submittedName>
</protein>
<evidence type="ECO:0000313" key="6">
    <source>
        <dbReference type="Proteomes" id="UP000281771"/>
    </source>
</evidence>
<dbReference type="SUPFAM" id="SSF47413">
    <property type="entry name" value="lambda repressor-like DNA-binding domains"/>
    <property type="match status" value="1"/>
</dbReference>
<keyword evidence="1" id="KW-0805">Transcription regulation</keyword>
<sequence>MATIKDIAQIVSVSQATVSRVLKGDKSLAVSEETRQAIFETAQKLDYTKHLKKVQIPEAQATLAIVQWYSESEEMDDLYYYSIRISIEQRAMELGYNLVRSFNDLDHPMLDETDGIIAIGKFSPAQIKKLASIQPRLIFVDSDTLNDGFSCITTDFSRSVIRVIDHFLEKGISDIGLIVGEEETADHQTPLIDPRFRTFKQYMTDLNIYQAKHVYIGAFTSQSGYQLMKSAIADLGHRLPHAFFIASDALAVGALRALQEAQITVPERVQLITFNDSSITKQVYPSLSSITVFTEEMGIQAVDLMDQMLKKPTRPHPRMIKLGTELTLRESSL</sequence>
<dbReference type="Proteomes" id="UP000281771">
    <property type="component" value="Unassembled WGS sequence"/>
</dbReference>
<evidence type="ECO:0000259" key="4">
    <source>
        <dbReference type="PROSITE" id="PS50932"/>
    </source>
</evidence>
<evidence type="ECO:0000256" key="2">
    <source>
        <dbReference type="ARBA" id="ARBA00023125"/>
    </source>
</evidence>
<dbReference type="InterPro" id="IPR028082">
    <property type="entry name" value="Peripla_BP_I"/>
</dbReference>
<dbReference type="Gene3D" id="1.10.260.40">
    <property type="entry name" value="lambda repressor-like DNA-binding domains"/>
    <property type="match status" value="1"/>
</dbReference>
<organism evidence="5 6">
    <name type="scientific">Streptococcus minor</name>
    <dbReference type="NCBI Taxonomy" id="229549"/>
    <lineage>
        <taxon>Bacteria</taxon>
        <taxon>Bacillati</taxon>
        <taxon>Bacillota</taxon>
        <taxon>Bacilli</taxon>
        <taxon>Lactobacillales</taxon>
        <taxon>Streptococcaceae</taxon>
        <taxon>Streptococcus</taxon>
    </lineage>
</organism>
<dbReference type="PANTHER" id="PTHR30146:SF149">
    <property type="entry name" value="HTH-TYPE TRANSCRIPTIONAL REGULATOR EBGR"/>
    <property type="match status" value="1"/>
</dbReference>
<evidence type="ECO:0000256" key="1">
    <source>
        <dbReference type="ARBA" id="ARBA00023015"/>
    </source>
</evidence>
<proteinExistence type="predicted"/>
<dbReference type="Gene3D" id="3.40.50.2300">
    <property type="match status" value="2"/>
</dbReference>
<keyword evidence="3" id="KW-0804">Transcription</keyword>
<dbReference type="Pfam" id="PF13377">
    <property type="entry name" value="Peripla_BP_3"/>
    <property type="match status" value="1"/>
</dbReference>
<dbReference type="InterPro" id="IPR000843">
    <property type="entry name" value="HTH_LacI"/>
</dbReference>
<dbReference type="SUPFAM" id="SSF53822">
    <property type="entry name" value="Periplasmic binding protein-like I"/>
    <property type="match status" value="1"/>
</dbReference>
<dbReference type="InterPro" id="IPR010982">
    <property type="entry name" value="Lambda_DNA-bd_dom_sf"/>
</dbReference>
<dbReference type="PROSITE" id="PS00356">
    <property type="entry name" value="HTH_LACI_1"/>
    <property type="match status" value="1"/>
</dbReference>
<dbReference type="GO" id="GO:0003700">
    <property type="term" value="F:DNA-binding transcription factor activity"/>
    <property type="evidence" value="ECO:0007669"/>
    <property type="project" value="TreeGrafter"/>
</dbReference>